<dbReference type="EMBL" id="VTPC01008775">
    <property type="protein sequence ID" value="KAF2892373.1"/>
    <property type="molecule type" value="Genomic_DNA"/>
</dbReference>
<accession>A0A8K0CRL5</accession>
<keyword evidence="3" id="KW-1185">Reference proteome</keyword>
<feature type="compositionally biased region" description="Basic residues" evidence="1">
    <location>
        <begin position="287"/>
        <end position="304"/>
    </location>
</feature>
<sequence>MDFNLDVRLKQLESLEQYISSSRDKVQSILDCFKWNAKEVLKDTHLIKCSVNINHRIHSKNADEHVQKCQLRSEGYDLNEDFLSEPVDNTNSSIFIDHDKKIEILSAAHTSIPDFRSAWNGQDPDPKTANRYISTYSPDERLALYEYVVKNTVGPPELPEFNTVQPVKSDDKSLSYEEMRMRERDAKRRRIKYKSVHTNRKSHKEVLREVIEGQMEMYKDWLIDNSLVPSTERKENNSTNILDVKSEHEQSYDEQQKSGHSSVTDYSEHDHSVISRNSTHSGSSKSTVRKRSKDRHEYNHRKRYHDGNYKRYHGSSSRDHKRQRSRERYEYRKYQRSHSARHEHADRHRYGHYKER</sequence>
<comment type="caution">
    <text evidence="2">The sequence shown here is derived from an EMBL/GenBank/DDBJ whole genome shotgun (WGS) entry which is preliminary data.</text>
</comment>
<dbReference type="OrthoDB" id="69229at2759"/>
<organism evidence="2 3">
    <name type="scientific">Ignelater luminosus</name>
    <name type="common">Cucubano</name>
    <name type="synonym">Pyrophorus luminosus</name>
    <dbReference type="NCBI Taxonomy" id="2038154"/>
    <lineage>
        <taxon>Eukaryota</taxon>
        <taxon>Metazoa</taxon>
        <taxon>Ecdysozoa</taxon>
        <taxon>Arthropoda</taxon>
        <taxon>Hexapoda</taxon>
        <taxon>Insecta</taxon>
        <taxon>Pterygota</taxon>
        <taxon>Neoptera</taxon>
        <taxon>Endopterygota</taxon>
        <taxon>Coleoptera</taxon>
        <taxon>Polyphaga</taxon>
        <taxon>Elateriformia</taxon>
        <taxon>Elateroidea</taxon>
        <taxon>Elateridae</taxon>
        <taxon>Agrypninae</taxon>
        <taxon>Pyrophorini</taxon>
        <taxon>Ignelater</taxon>
    </lineage>
</organism>
<name>A0A8K0CRL5_IGNLU</name>
<gene>
    <name evidence="2" type="ORF">ILUMI_13801</name>
</gene>
<feature type="compositionally biased region" description="Polar residues" evidence="1">
    <location>
        <begin position="274"/>
        <end position="286"/>
    </location>
</feature>
<evidence type="ECO:0000313" key="2">
    <source>
        <dbReference type="EMBL" id="KAF2892373.1"/>
    </source>
</evidence>
<protein>
    <recommendedName>
        <fullName evidence="4">CHHC U11-48K-type domain-containing protein</fullName>
    </recommendedName>
</protein>
<evidence type="ECO:0008006" key="4">
    <source>
        <dbReference type="Google" id="ProtNLM"/>
    </source>
</evidence>
<dbReference type="AlphaFoldDB" id="A0A8K0CRL5"/>
<proteinExistence type="predicted"/>
<feature type="region of interest" description="Disordered" evidence="1">
    <location>
        <begin position="232"/>
        <end position="356"/>
    </location>
</feature>
<evidence type="ECO:0000313" key="3">
    <source>
        <dbReference type="Proteomes" id="UP000801492"/>
    </source>
</evidence>
<dbReference type="Proteomes" id="UP000801492">
    <property type="component" value="Unassembled WGS sequence"/>
</dbReference>
<evidence type="ECO:0000256" key="1">
    <source>
        <dbReference type="SAM" id="MobiDB-lite"/>
    </source>
</evidence>
<feature type="compositionally biased region" description="Basic and acidic residues" evidence="1">
    <location>
        <begin position="244"/>
        <end position="257"/>
    </location>
</feature>
<feature type="compositionally biased region" description="Basic and acidic residues" evidence="1">
    <location>
        <begin position="340"/>
        <end position="356"/>
    </location>
</feature>
<reference evidence="2" key="1">
    <citation type="submission" date="2019-08" db="EMBL/GenBank/DDBJ databases">
        <title>The genome of the North American firefly Photinus pyralis.</title>
        <authorList>
            <consortium name="Photinus pyralis genome working group"/>
            <person name="Fallon T.R."/>
            <person name="Sander Lower S.E."/>
            <person name="Weng J.-K."/>
        </authorList>
    </citation>
    <scope>NUCLEOTIDE SEQUENCE</scope>
    <source>
        <strain evidence="2">TRF0915ILg1</strain>
        <tissue evidence="2">Whole body</tissue>
    </source>
</reference>